<evidence type="ECO:0000313" key="3">
    <source>
        <dbReference type="Proteomes" id="UP000712281"/>
    </source>
</evidence>
<keyword evidence="1" id="KW-0472">Membrane</keyword>
<dbReference type="EMBL" id="QGKW02000717">
    <property type="protein sequence ID" value="KAF2600219.1"/>
    <property type="molecule type" value="Genomic_DNA"/>
</dbReference>
<feature type="transmembrane region" description="Helical" evidence="1">
    <location>
        <begin position="86"/>
        <end position="119"/>
    </location>
</feature>
<evidence type="ECO:0000313" key="2">
    <source>
        <dbReference type="EMBL" id="KAF2600219.1"/>
    </source>
</evidence>
<reference evidence="2" key="1">
    <citation type="submission" date="2019-12" db="EMBL/GenBank/DDBJ databases">
        <title>Genome sequencing and annotation of Brassica cretica.</title>
        <authorList>
            <person name="Studholme D.J."/>
            <person name="Sarris P.F."/>
        </authorList>
    </citation>
    <scope>NUCLEOTIDE SEQUENCE</scope>
    <source>
        <strain evidence="2">PFS-001/15</strain>
        <tissue evidence="2">Leaf</tissue>
    </source>
</reference>
<dbReference type="AlphaFoldDB" id="A0A8S9L0R0"/>
<sequence>MAFNAEFSFLLANKKLSDFKSECKKLYWNETSSPLQKSFSRRLQPSESGGVRETGVDEHQLILTNDNDFRRVDFWFFESHLTFTFFILAVVVSVLTAVAIFIINAVIVSVLIFFFYWFYMRPTKDCKTRTPSSSSPLQKSFSLRLQPLESGGVRETGVNEHQLILTNDNDIRRVKSWCFMLIA</sequence>
<dbReference type="Proteomes" id="UP000712281">
    <property type="component" value="Unassembled WGS sequence"/>
</dbReference>
<evidence type="ECO:0000256" key="1">
    <source>
        <dbReference type="SAM" id="Phobius"/>
    </source>
</evidence>
<keyword evidence="1" id="KW-1133">Transmembrane helix</keyword>
<protein>
    <recommendedName>
        <fullName evidence="4">PRA1 family protein</fullName>
    </recommendedName>
</protein>
<gene>
    <name evidence="2" type="ORF">F2Q68_00010181</name>
</gene>
<evidence type="ECO:0008006" key="4">
    <source>
        <dbReference type="Google" id="ProtNLM"/>
    </source>
</evidence>
<organism evidence="2 3">
    <name type="scientific">Brassica cretica</name>
    <name type="common">Mustard</name>
    <dbReference type="NCBI Taxonomy" id="69181"/>
    <lineage>
        <taxon>Eukaryota</taxon>
        <taxon>Viridiplantae</taxon>
        <taxon>Streptophyta</taxon>
        <taxon>Embryophyta</taxon>
        <taxon>Tracheophyta</taxon>
        <taxon>Spermatophyta</taxon>
        <taxon>Magnoliopsida</taxon>
        <taxon>eudicotyledons</taxon>
        <taxon>Gunneridae</taxon>
        <taxon>Pentapetalae</taxon>
        <taxon>rosids</taxon>
        <taxon>malvids</taxon>
        <taxon>Brassicales</taxon>
        <taxon>Brassicaceae</taxon>
        <taxon>Brassiceae</taxon>
        <taxon>Brassica</taxon>
    </lineage>
</organism>
<name>A0A8S9L0R0_BRACR</name>
<proteinExistence type="predicted"/>
<comment type="caution">
    <text evidence="2">The sequence shown here is derived from an EMBL/GenBank/DDBJ whole genome shotgun (WGS) entry which is preliminary data.</text>
</comment>
<keyword evidence="1" id="KW-0812">Transmembrane</keyword>
<accession>A0A8S9L0R0</accession>